<dbReference type="AlphaFoldDB" id="A0A3B0S357"/>
<dbReference type="EMBL" id="UOEE01000294">
    <property type="protein sequence ID" value="VAW00411.1"/>
    <property type="molecule type" value="Genomic_DNA"/>
</dbReference>
<dbReference type="PANTHER" id="PTHR30486">
    <property type="entry name" value="TWITCHING MOTILITY PROTEIN PILT"/>
    <property type="match status" value="1"/>
</dbReference>
<name>A0A3B0S357_9ZZZZ</name>
<sequence>MAGGRGHYLARYLEPLRPWLDKPNVSEISVNLPGEIWVEAAGEPRARFEVEALSADLLAQLARQIAANTDQLINEEKPLLSAALPDGERVQVVAPPAAPNGYALSIRKQVLRNLSLDDYAKQGAFQMTKTGKDMELDSSVKELRSCLDKNQIHEFLSLAVKYQQNMIISGGTSTGKTTFLNALLQEIPDDERIITIEDTREVNAPHGNQLNLIAAKGDQGKALVTIQDLLEASLRLRPDRIILGELRGKEAYTFLRAINTGHPGSISTLHADSPAGAIEQLSLMVLQANLGLSRDEIKDYVFNMIDIVIQLKREGSRRYISAIQYKHAA</sequence>
<dbReference type="InterPro" id="IPR027417">
    <property type="entry name" value="P-loop_NTPase"/>
</dbReference>
<dbReference type="SMART" id="SM00382">
    <property type="entry name" value="AAA"/>
    <property type="match status" value="1"/>
</dbReference>
<dbReference type="SUPFAM" id="SSF52540">
    <property type="entry name" value="P-loop containing nucleoside triphosphate hydrolases"/>
    <property type="match status" value="1"/>
</dbReference>
<dbReference type="InterPro" id="IPR003593">
    <property type="entry name" value="AAA+_ATPase"/>
</dbReference>
<dbReference type="Gene3D" id="3.40.50.300">
    <property type="entry name" value="P-loop containing nucleotide triphosphate hydrolases"/>
    <property type="match status" value="1"/>
</dbReference>
<dbReference type="NCBIfam" id="TIGR02788">
    <property type="entry name" value="VirB11"/>
    <property type="match status" value="1"/>
</dbReference>
<proteinExistence type="inferred from homology"/>
<comment type="similarity">
    <text evidence="1">Belongs to the GSP E family.</text>
</comment>
<dbReference type="InterPro" id="IPR001482">
    <property type="entry name" value="T2SS/T4SS_dom"/>
</dbReference>
<organism evidence="3">
    <name type="scientific">hydrothermal vent metagenome</name>
    <dbReference type="NCBI Taxonomy" id="652676"/>
    <lineage>
        <taxon>unclassified sequences</taxon>
        <taxon>metagenomes</taxon>
        <taxon>ecological metagenomes</taxon>
    </lineage>
</organism>
<evidence type="ECO:0000259" key="2">
    <source>
        <dbReference type="SMART" id="SM00382"/>
    </source>
</evidence>
<accession>A0A3B0S357</accession>
<dbReference type="InterPro" id="IPR050921">
    <property type="entry name" value="T4SS_GSP_E_ATPase"/>
</dbReference>
<gene>
    <name evidence="3" type="ORF">MNBD_ALPHA06-1740</name>
</gene>
<dbReference type="Pfam" id="PF00437">
    <property type="entry name" value="T2SSE"/>
    <property type="match status" value="1"/>
</dbReference>
<dbReference type="NCBIfam" id="NF010475">
    <property type="entry name" value="PRK13900.1"/>
    <property type="match status" value="1"/>
</dbReference>
<feature type="domain" description="AAA+ ATPase" evidence="2">
    <location>
        <begin position="162"/>
        <end position="315"/>
    </location>
</feature>
<evidence type="ECO:0000256" key="1">
    <source>
        <dbReference type="ARBA" id="ARBA00006611"/>
    </source>
</evidence>
<evidence type="ECO:0000313" key="3">
    <source>
        <dbReference type="EMBL" id="VAW00411.1"/>
    </source>
</evidence>
<reference evidence="3" key="1">
    <citation type="submission" date="2018-06" db="EMBL/GenBank/DDBJ databases">
        <authorList>
            <person name="Zhirakovskaya E."/>
        </authorList>
    </citation>
    <scope>NUCLEOTIDE SEQUENCE</scope>
</reference>
<protein>
    <submittedName>
        <fullName evidence="3">ATPase required for both assembly of type IV secretion complex and secretion of T-DNA complex, VirB11</fullName>
    </submittedName>
</protein>
<dbReference type="GO" id="GO:0044097">
    <property type="term" value="P:secretion by the type IV secretion system"/>
    <property type="evidence" value="ECO:0007669"/>
    <property type="project" value="InterPro"/>
</dbReference>
<dbReference type="PANTHER" id="PTHR30486:SF6">
    <property type="entry name" value="TYPE IV PILUS RETRACTATION ATPASE PILT"/>
    <property type="match status" value="1"/>
</dbReference>
<dbReference type="Gene3D" id="3.30.450.90">
    <property type="match status" value="1"/>
</dbReference>
<dbReference type="InterPro" id="IPR014155">
    <property type="entry name" value="VirB11"/>
</dbReference>
<dbReference type="CDD" id="cd01130">
    <property type="entry name" value="VirB11-like_ATPase"/>
    <property type="match status" value="1"/>
</dbReference>
<dbReference type="GO" id="GO:0016887">
    <property type="term" value="F:ATP hydrolysis activity"/>
    <property type="evidence" value="ECO:0007669"/>
    <property type="project" value="InterPro"/>
</dbReference>
<dbReference type="GO" id="GO:0043684">
    <property type="term" value="C:type IV secretion system complex"/>
    <property type="evidence" value="ECO:0007669"/>
    <property type="project" value="InterPro"/>
</dbReference>